<dbReference type="AlphaFoldDB" id="A0A6B2NU96"/>
<name>A0A6B2NU96_9RHOB</name>
<sequence>MIISSLPFPVFRNPLSDWFRRPTKTGSSKPDSVQAQRSRREFLDEMLTRSPDSFSSAYDIEAAMLMFPDRF</sequence>
<dbReference type="EMBL" id="JAAGOX010000056">
    <property type="protein sequence ID" value="NDW47811.1"/>
    <property type="molecule type" value="Genomic_DNA"/>
</dbReference>
<evidence type="ECO:0000313" key="1">
    <source>
        <dbReference type="EMBL" id="NDW47811.1"/>
    </source>
</evidence>
<reference evidence="1" key="1">
    <citation type="submission" date="2020-02" db="EMBL/GenBank/DDBJ databases">
        <title>Delineation of the pyrene-degrading pathway in Roseobacter clade bacteria by genomic analysis.</title>
        <authorList>
            <person name="Zhou H."/>
            <person name="Wang H."/>
        </authorList>
    </citation>
    <scope>NUCLEOTIDE SEQUENCE</scope>
    <source>
        <strain evidence="1">PrR005</strain>
    </source>
</reference>
<comment type="caution">
    <text evidence="1">The sequence shown here is derived from an EMBL/GenBank/DDBJ whole genome shotgun (WGS) entry which is preliminary data.</text>
</comment>
<organism evidence="1">
    <name type="scientific">Ruegeria sp. PrR005</name>
    <dbReference type="NCBI Taxonomy" id="2706882"/>
    <lineage>
        <taxon>Bacteria</taxon>
        <taxon>Pseudomonadati</taxon>
        <taxon>Pseudomonadota</taxon>
        <taxon>Alphaproteobacteria</taxon>
        <taxon>Rhodobacterales</taxon>
        <taxon>Roseobacteraceae</taxon>
        <taxon>Ruegeria</taxon>
    </lineage>
</organism>
<protein>
    <submittedName>
        <fullName evidence="1">Uncharacterized protein</fullName>
    </submittedName>
</protein>
<proteinExistence type="predicted"/>
<gene>
    <name evidence="1" type="ORF">G0P99_22940</name>
</gene>
<dbReference type="RefSeq" id="WP_164132822.1">
    <property type="nucleotide sequence ID" value="NZ_JAAGOX010000056.1"/>
</dbReference>
<accession>A0A6B2NU96</accession>